<accession>A0ABX3F9K1</accession>
<dbReference type="InterPro" id="IPR006633">
    <property type="entry name" value="Carb-bd_sugar_hydrolysis-dom"/>
</dbReference>
<dbReference type="InterPro" id="IPR022441">
    <property type="entry name" value="Para_beta_helix_rpt-2"/>
</dbReference>
<sequence>MLKSTLLLSSLLPFCVIAGQQTPYSSQPVDTPPKVSPELPDISRYNQAFFHEQLSSWSHQAEITLQRLPEQGLLRRFQLITDMTQQAQDQGAVPQILVIENGLASLEDIAAKFPHALIPDESKPNTYLARFPILVRGDAAILIDDGEELRLSEERRTFLVGGGEFFVLDATINSWRESTNSPSYWSGNKSDYRAFYSVWNGSKTFFYNSSFESLGYFSSKAYGISLTTQYLSEQELKQRPWISNTKATGYLVNNDFIDVYYGFYCYKAEDVVILGNEYIANVVYGIDPHDYSERLIIAKNITHGTLQKHGIIISREVNNSFIFDNISFNNKRSGIMLDRSSVNNLIVNNRAFDNGGDGITLQESDNNFVINNLVYNNQEHGINIRNSQNISLYDNKLIANGGAGIYGHTNNLSEHTHRDLTLDPFTAKVSFTASGGSIVANKSAAINVSDFEFTTLGNISFGENGNSYNANFLGDLKPFFEVFAQNVNDATALQIQKNKD</sequence>
<dbReference type="InterPro" id="IPR051550">
    <property type="entry name" value="SCF-Subunits/Alg-Epimerases"/>
</dbReference>
<dbReference type="SMART" id="SM00722">
    <property type="entry name" value="CASH"/>
    <property type="match status" value="1"/>
</dbReference>
<evidence type="ECO:0000256" key="4">
    <source>
        <dbReference type="SAM" id="SignalP"/>
    </source>
</evidence>
<dbReference type="Pfam" id="PF05048">
    <property type="entry name" value="NosD"/>
    <property type="match status" value="1"/>
</dbReference>
<keyword evidence="7" id="KW-1185">Reference proteome</keyword>
<feature type="chain" id="PRO_5046915715" description="Carbohydrate-binding/sugar hydrolysis domain-containing protein" evidence="4">
    <location>
        <begin position="19"/>
        <end position="500"/>
    </location>
</feature>
<keyword evidence="4" id="KW-0732">Signal</keyword>
<feature type="signal peptide" evidence="4">
    <location>
        <begin position="1"/>
        <end position="18"/>
    </location>
</feature>
<reference evidence="6 7" key="1">
    <citation type="submission" date="2016-09" db="EMBL/GenBank/DDBJ databases">
        <title>Genomic Taxonomy of the Vibrionaceae.</title>
        <authorList>
            <person name="Gonzalez-Castillo A."/>
            <person name="Gomez-Gil B."/>
            <person name="Enciso-Ibarra K."/>
        </authorList>
    </citation>
    <scope>NUCLEOTIDE SEQUENCE [LARGE SCALE GENOMIC DNA]</scope>
    <source>
        <strain evidence="6 7">CAIM 1731</strain>
    </source>
</reference>
<evidence type="ECO:0000256" key="3">
    <source>
        <dbReference type="ARBA" id="ARBA00022786"/>
    </source>
</evidence>
<evidence type="ECO:0000256" key="2">
    <source>
        <dbReference type="ARBA" id="ARBA00022737"/>
    </source>
</evidence>
<dbReference type="PANTHER" id="PTHR22990">
    <property type="entry name" value="F-BOX ONLY PROTEIN"/>
    <property type="match status" value="1"/>
</dbReference>
<dbReference type="InterPro" id="IPR006626">
    <property type="entry name" value="PbH1"/>
</dbReference>
<dbReference type="RefSeq" id="WP_075652389.1">
    <property type="nucleotide sequence ID" value="NZ_AP019658.1"/>
</dbReference>
<dbReference type="SMART" id="SM00710">
    <property type="entry name" value="PbH1"/>
    <property type="match status" value="7"/>
</dbReference>
<name>A0ABX3F9K1_9VIBR</name>
<feature type="domain" description="Carbohydrate-binding/sugar hydrolysis" evidence="5">
    <location>
        <begin position="220"/>
        <end position="385"/>
    </location>
</feature>
<dbReference type="Gene3D" id="2.160.20.10">
    <property type="entry name" value="Single-stranded right-handed beta-helix, Pectin lyase-like"/>
    <property type="match status" value="1"/>
</dbReference>
<protein>
    <recommendedName>
        <fullName evidence="5">Carbohydrate-binding/sugar hydrolysis domain-containing protein</fullName>
    </recommendedName>
</protein>
<evidence type="ECO:0000313" key="6">
    <source>
        <dbReference type="EMBL" id="OLQ85509.1"/>
    </source>
</evidence>
<comment type="pathway">
    <text evidence="1">Protein modification; protein ubiquitination.</text>
</comment>
<dbReference type="PANTHER" id="PTHR22990:SF15">
    <property type="entry name" value="F-BOX ONLY PROTEIN 10"/>
    <property type="match status" value="1"/>
</dbReference>
<organism evidence="6 7">
    <name type="scientific">Vibrio ponticus</name>
    <dbReference type="NCBI Taxonomy" id="265668"/>
    <lineage>
        <taxon>Bacteria</taxon>
        <taxon>Pseudomonadati</taxon>
        <taxon>Pseudomonadota</taxon>
        <taxon>Gammaproteobacteria</taxon>
        <taxon>Vibrionales</taxon>
        <taxon>Vibrionaceae</taxon>
        <taxon>Vibrio</taxon>
    </lineage>
</organism>
<dbReference type="InterPro" id="IPR007742">
    <property type="entry name" value="NosD_dom"/>
</dbReference>
<evidence type="ECO:0000256" key="1">
    <source>
        <dbReference type="ARBA" id="ARBA00004906"/>
    </source>
</evidence>
<keyword evidence="2" id="KW-0677">Repeat</keyword>
<comment type="caution">
    <text evidence="6">The sequence shown here is derived from an EMBL/GenBank/DDBJ whole genome shotgun (WGS) entry which is preliminary data.</text>
</comment>
<dbReference type="Proteomes" id="UP000186206">
    <property type="component" value="Unassembled WGS sequence"/>
</dbReference>
<dbReference type="InterPro" id="IPR011050">
    <property type="entry name" value="Pectin_lyase_fold/virulence"/>
</dbReference>
<gene>
    <name evidence="6" type="ORF">BIY21_04530</name>
</gene>
<dbReference type="EMBL" id="MJMI01000142">
    <property type="protein sequence ID" value="OLQ85509.1"/>
    <property type="molecule type" value="Genomic_DNA"/>
</dbReference>
<keyword evidence="3" id="KW-0833">Ubl conjugation pathway</keyword>
<dbReference type="NCBIfam" id="TIGR03804">
    <property type="entry name" value="para_beta_helix"/>
    <property type="match status" value="2"/>
</dbReference>
<evidence type="ECO:0000313" key="7">
    <source>
        <dbReference type="Proteomes" id="UP000186206"/>
    </source>
</evidence>
<dbReference type="InterPro" id="IPR012334">
    <property type="entry name" value="Pectin_lyas_fold"/>
</dbReference>
<proteinExistence type="predicted"/>
<evidence type="ECO:0000259" key="5">
    <source>
        <dbReference type="SMART" id="SM00722"/>
    </source>
</evidence>
<dbReference type="SUPFAM" id="SSF51126">
    <property type="entry name" value="Pectin lyase-like"/>
    <property type="match status" value="1"/>
</dbReference>